<feature type="compositionally biased region" description="Polar residues" evidence="4">
    <location>
        <begin position="1745"/>
        <end position="1762"/>
    </location>
</feature>
<feature type="compositionally biased region" description="Polar residues" evidence="4">
    <location>
        <begin position="2474"/>
        <end position="2489"/>
    </location>
</feature>
<dbReference type="Proteomes" id="UP000504635">
    <property type="component" value="Unplaced"/>
</dbReference>
<feature type="compositionally biased region" description="Basic and acidic residues" evidence="4">
    <location>
        <begin position="998"/>
        <end position="1019"/>
    </location>
</feature>
<proteinExistence type="inferred from homology"/>
<feature type="compositionally biased region" description="Basic and acidic residues" evidence="4">
    <location>
        <begin position="2114"/>
        <end position="2128"/>
    </location>
</feature>
<feature type="compositionally biased region" description="Polar residues" evidence="4">
    <location>
        <begin position="423"/>
        <end position="437"/>
    </location>
</feature>
<dbReference type="Pfam" id="PF12510">
    <property type="entry name" value="Smoothelin"/>
    <property type="match status" value="2"/>
</dbReference>
<feature type="compositionally biased region" description="Polar residues" evidence="4">
    <location>
        <begin position="120"/>
        <end position="129"/>
    </location>
</feature>
<gene>
    <name evidence="7" type="primary">LOC115874855</name>
</gene>
<feature type="region of interest" description="Disordered" evidence="4">
    <location>
        <begin position="2387"/>
        <end position="2441"/>
    </location>
</feature>
<feature type="compositionally biased region" description="Basic and acidic residues" evidence="4">
    <location>
        <begin position="1064"/>
        <end position="1083"/>
    </location>
</feature>
<dbReference type="CDD" id="cd21200">
    <property type="entry name" value="CH_SMTN-like"/>
    <property type="match status" value="1"/>
</dbReference>
<feature type="compositionally biased region" description="Basic residues" evidence="4">
    <location>
        <begin position="2020"/>
        <end position="2029"/>
    </location>
</feature>
<feature type="compositionally biased region" description="Basic and acidic residues" evidence="4">
    <location>
        <begin position="591"/>
        <end position="619"/>
    </location>
</feature>
<feature type="region of interest" description="Disordered" evidence="4">
    <location>
        <begin position="77"/>
        <end position="171"/>
    </location>
</feature>
<dbReference type="RefSeq" id="XP_030746014.1">
    <property type="nucleotide sequence ID" value="XM_030890154.1"/>
</dbReference>
<feature type="compositionally biased region" description="Basic and acidic residues" evidence="4">
    <location>
        <begin position="2555"/>
        <end position="2567"/>
    </location>
</feature>
<feature type="region of interest" description="Disordered" evidence="4">
    <location>
        <begin position="1109"/>
        <end position="1290"/>
    </location>
</feature>
<feature type="compositionally biased region" description="Basic and acidic residues" evidence="4">
    <location>
        <begin position="219"/>
        <end position="234"/>
    </location>
</feature>
<dbReference type="Gene3D" id="1.10.418.10">
    <property type="entry name" value="Calponin-like domain"/>
    <property type="match status" value="1"/>
</dbReference>
<feature type="domain" description="Calponin-homology (CH)" evidence="5">
    <location>
        <begin position="3218"/>
        <end position="3324"/>
    </location>
</feature>
<feature type="region of interest" description="Disordered" evidence="4">
    <location>
        <begin position="978"/>
        <end position="1092"/>
    </location>
</feature>
<feature type="compositionally biased region" description="Polar residues" evidence="4">
    <location>
        <begin position="1051"/>
        <end position="1060"/>
    </location>
</feature>
<accession>A0A6J2X4Z8</accession>
<dbReference type="OrthoDB" id="6381429at2759"/>
<evidence type="ECO:0000256" key="3">
    <source>
        <dbReference type="ARBA" id="ARBA00061655"/>
    </source>
</evidence>
<feature type="compositionally biased region" description="Basic and acidic residues" evidence="4">
    <location>
        <begin position="1447"/>
        <end position="1462"/>
    </location>
</feature>
<feature type="region of interest" description="Disordered" evidence="4">
    <location>
        <begin position="190"/>
        <end position="249"/>
    </location>
</feature>
<feature type="compositionally biased region" description="Polar residues" evidence="4">
    <location>
        <begin position="2619"/>
        <end position="2636"/>
    </location>
</feature>
<feature type="compositionally biased region" description="Polar residues" evidence="4">
    <location>
        <begin position="2387"/>
        <end position="2408"/>
    </location>
</feature>
<feature type="compositionally biased region" description="Acidic residues" evidence="4">
    <location>
        <begin position="2186"/>
        <end position="2210"/>
    </location>
</feature>
<feature type="region of interest" description="Disordered" evidence="4">
    <location>
        <begin position="641"/>
        <end position="710"/>
    </location>
</feature>
<feature type="compositionally biased region" description="Low complexity" evidence="4">
    <location>
        <begin position="1534"/>
        <end position="1555"/>
    </location>
</feature>
<keyword evidence="1" id="KW-0597">Phosphoprotein</keyword>
<keyword evidence="2" id="KW-0175">Coiled coil</keyword>
<feature type="region of interest" description="Disordered" evidence="4">
    <location>
        <begin position="2891"/>
        <end position="2938"/>
    </location>
</feature>
<dbReference type="FunCoup" id="A0A6J2X4Z8">
    <property type="interactions" value="14"/>
</dbReference>
<feature type="region of interest" description="Disordered" evidence="4">
    <location>
        <begin position="1532"/>
        <end position="1555"/>
    </location>
</feature>
<feature type="region of interest" description="Disordered" evidence="4">
    <location>
        <begin position="2003"/>
        <end position="2036"/>
    </location>
</feature>
<feature type="compositionally biased region" description="Polar residues" evidence="4">
    <location>
        <begin position="327"/>
        <end position="341"/>
    </location>
</feature>
<feature type="compositionally biased region" description="Low complexity" evidence="4">
    <location>
        <begin position="2070"/>
        <end position="2085"/>
    </location>
</feature>
<feature type="compositionally biased region" description="Polar residues" evidence="4">
    <location>
        <begin position="2426"/>
        <end position="2439"/>
    </location>
</feature>
<feature type="compositionally biased region" description="Basic and acidic residues" evidence="4">
    <location>
        <begin position="1180"/>
        <end position="1195"/>
    </location>
</feature>
<feature type="compositionally biased region" description="Basic and acidic residues" evidence="4">
    <location>
        <begin position="751"/>
        <end position="761"/>
    </location>
</feature>
<feature type="compositionally biased region" description="Polar residues" evidence="4">
    <location>
        <begin position="3132"/>
        <end position="3147"/>
    </location>
</feature>
<protein>
    <submittedName>
        <fullName evidence="7">LOW QUALITY PROTEIN: uncharacterized protein LOC115874855</fullName>
    </submittedName>
</protein>
<feature type="compositionally biased region" description="Basic and acidic residues" evidence="4">
    <location>
        <begin position="130"/>
        <end position="146"/>
    </location>
</feature>
<feature type="compositionally biased region" description="Polar residues" evidence="4">
    <location>
        <begin position="2901"/>
        <end position="2918"/>
    </location>
</feature>
<feature type="compositionally biased region" description="Polar residues" evidence="4">
    <location>
        <begin position="1152"/>
        <end position="1163"/>
    </location>
</feature>
<feature type="compositionally biased region" description="Low complexity" evidence="4">
    <location>
        <begin position="1914"/>
        <end position="1923"/>
    </location>
</feature>
<feature type="region of interest" description="Disordered" evidence="4">
    <location>
        <begin position="746"/>
        <end position="794"/>
    </location>
</feature>
<feature type="region of interest" description="Disordered" evidence="4">
    <location>
        <begin position="2594"/>
        <end position="2651"/>
    </location>
</feature>
<feature type="compositionally biased region" description="Low complexity" evidence="4">
    <location>
        <begin position="663"/>
        <end position="690"/>
    </location>
</feature>
<feature type="compositionally biased region" description="Polar residues" evidence="4">
    <location>
        <begin position="1390"/>
        <end position="1406"/>
    </location>
</feature>
<feature type="compositionally biased region" description="Polar residues" evidence="4">
    <location>
        <begin position="2850"/>
        <end position="2872"/>
    </location>
</feature>
<feature type="compositionally biased region" description="Basic and acidic residues" evidence="4">
    <location>
        <begin position="494"/>
        <end position="507"/>
    </location>
</feature>
<dbReference type="InterPro" id="IPR001715">
    <property type="entry name" value="CH_dom"/>
</dbReference>
<reference evidence="7" key="1">
    <citation type="submission" date="2025-08" db="UniProtKB">
        <authorList>
            <consortium name="RefSeq"/>
        </authorList>
    </citation>
    <scope>IDENTIFICATION</scope>
    <source>
        <tissue evidence="7">Gonads</tissue>
    </source>
</reference>
<feature type="compositionally biased region" description="Polar residues" evidence="4">
    <location>
        <begin position="2138"/>
        <end position="2148"/>
    </location>
</feature>
<feature type="compositionally biased region" description="Low complexity" evidence="4">
    <location>
        <begin position="2508"/>
        <end position="2527"/>
    </location>
</feature>
<dbReference type="SUPFAM" id="SSF47576">
    <property type="entry name" value="Calponin-homology domain, CH-domain"/>
    <property type="match status" value="1"/>
</dbReference>
<feature type="compositionally biased region" description="Basic and acidic residues" evidence="4">
    <location>
        <begin position="88"/>
        <end position="97"/>
    </location>
</feature>
<evidence type="ECO:0000256" key="4">
    <source>
        <dbReference type="SAM" id="MobiDB-lite"/>
    </source>
</evidence>
<feature type="region of interest" description="Disordered" evidence="4">
    <location>
        <begin position="310"/>
        <end position="507"/>
    </location>
</feature>
<feature type="region of interest" description="Disordered" evidence="4">
    <location>
        <begin position="2508"/>
        <end position="2576"/>
    </location>
</feature>
<feature type="compositionally biased region" description="Basic and acidic residues" evidence="4">
    <location>
        <begin position="438"/>
        <end position="453"/>
    </location>
</feature>
<name>A0A6J2X4Z8_SITOR</name>
<evidence type="ECO:0000259" key="5">
    <source>
        <dbReference type="PROSITE" id="PS50021"/>
    </source>
</evidence>
<feature type="region of interest" description="Disordered" evidence="4">
    <location>
        <begin position="2715"/>
        <end position="2742"/>
    </location>
</feature>
<feature type="compositionally biased region" description="Polar residues" evidence="4">
    <location>
        <begin position="454"/>
        <end position="470"/>
    </location>
</feature>
<evidence type="ECO:0000256" key="1">
    <source>
        <dbReference type="ARBA" id="ARBA00022553"/>
    </source>
</evidence>
<feature type="region of interest" description="Disordered" evidence="4">
    <location>
        <begin position="928"/>
        <end position="957"/>
    </location>
</feature>
<feature type="compositionally biased region" description="Polar residues" evidence="4">
    <location>
        <begin position="2057"/>
        <end position="2069"/>
    </location>
</feature>
<evidence type="ECO:0000256" key="2">
    <source>
        <dbReference type="ARBA" id="ARBA00023054"/>
    </source>
</evidence>
<feature type="compositionally biased region" description="Low complexity" evidence="4">
    <location>
        <begin position="481"/>
        <end position="493"/>
    </location>
</feature>
<feature type="compositionally biased region" description="Polar residues" evidence="4">
    <location>
        <begin position="2229"/>
        <end position="2239"/>
    </location>
</feature>
<keyword evidence="6" id="KW-1185">Reference proteome</keyword>
<feature type="compositionally biased region" description="Acidic residues" evidence="4">
    <location>
        <begin position="2280"/>
        <end position="2291"/>
    </location>
</feature>
<feature type="compositionally biased region" description="Basic and acidic residues" evidence="4">
    <location>
        <begin position="155"/>
        <end position="165"/>
    </location>
</feature>
<dbReference type="FunFam" id="1.10.418.10:FF:000009">
    <property type="entry name" value="smoothelin isoform X2"/>
    <property type="match status" value="1"/>
</dbReference>
<feature type="compositionally biased region" description="Basic and acidic residues" evidence="4">
    <location>
        <begin position="561"/>
        <end position="574"/>
    </location>
</feature>
<evidence type="ECO:0000313" key="7">
    <source>
        <dbReference type="RefSeq" id="XP_030746014.1"/>
    </source>
</evidence>
<feature type="compositionally biased region" description="Basic and acidic residues" evidence="4">
    <location>
        <begin position="1241"/>
        <end position="1272"/>
    </location>
</feature>
<feature type="compositionally biased region" description="Basic and acidic residues" evidence="4">
    <location>
        <begin position="342"/>
        <end position="359"/>
    </location>
</feature>
<feature type="compositionally biased region" description="Basic and acidic residues" evidence="4">
    <location>
        <begin position="2837"/>
        <end position="2849"/>
    </location>
</feature>
<dbReference type="InterPro" id="IPR036872">
    <property type="entry name" value="CH_dom_sf"/>
</dbReference>
<dbReference type="Pfam" id="PF00307">
    <property type="entry name" value="CH"/>
    <property type="match status" value="1"/>
</dbReference>
<feature type="region of interest" description="Disordered" evidence="4">
    <location>
        <begin position="2056"/>
        <end position="2323"/>
    </location>
</feature>
<feature type="compositionally biased region" description="Polar residues" evidence="4">
    <location>
        <begin position="1273"/>
        <end position="1285"/>
    </location>
</feature>
<feature type="compositionally biased region" description="Polar residues" evidence="4">
    <location>
        <begin position="395"/>
        <end position="405"/>
    </location>
</feature>
<feature type="compositionally biased region" description="Basic and acidic residues" evidence="4">
    <location>
        <begin position="1109"/>
        <end position="1132"/>
    </location>
</feature>
<dbReference type="PROSITE" id="PS50021">
    <property type="entry name" value="CH"/>
    <property type="match status" value="1"/>
</dbReference>
<feature type="region of interest" description="Disordered" evidence="4">
    <location>
        <begin position="1906"/>
        <end position="1927"/>
    </location>
</feature>
<feature type="compositionally biased region" description="Low complexity" evidence="4">
    <location>
        <begin position="1434"/>
        <end position="1445"/>
    </location>
</feature>
<feature type="compositionally biased region" description="Basic and acidic residues" evidence="4">
    <location>
        <begin position="1210"/>
        <end position="1224"/>
    </location>
</feature>
<feature type="compositionally biased region" description="Polar residues" evidence="4">
    <location>
        <begin position="204"/>
        <end position="214"/>
    </location>
</feature>
<feature type="region of interest" description="Disordered" evidence="4">
    <location>
        <begin position="3180"/>
        <end position="3204"/>
    </location>
</feature>
<feature type="compositionally biased region" description="Low complexity" evidence="4">
    <location>
        <begin position="1037"/>
        <end position="1047"/>
    </location>
</feature>
<dbReference type="GeneID" id="115874855"/>
<comment type="similarity">
    <text evidence="3">Belongs to the smoothelin family.</text>
</comment>
<dbReference type="InParanoid" id="A0A6J2X4Z8"/>
<feature type="compositionally biased region" description="Low complexity" evidence="4">
    <location>
        <begin position="2162"/>
        <end position="2180"/>
    </location>
</feature>
<feature type="compositionally biased region" description="Low complexity" evidence="4">
    <location>
        <begin position="2733"/>
        <end position="2742"/>
    </location>
</feature>
<organism evidence="6 7">
    <name type="scientific">Sitophilus oryzae</name>
    <name type="common">Rice weevil</name>
    <name type="synonym">Curculio oryzae</name>
    <dbReference type="NCBI Taxonomy" id="7048"/>
    <lineage>
        <taxon>Eukaryota</taxon>
        <taxon>Metazoa</taxon>
        <taxon>Ecdysozoa</taxon>
        <taxon>Arthropoda</taxon>
        <taxon>Hexapoda</taxon>
        <taxon>Insecta</taxon>
        <taxon>Pterygota</taxon>
        <taxon>Neoptera</taxon>
        <taxon>Endopterygota</taxon>
        <taxon>Coleoptera</taxon>
        <taxon>Polyphaga</taxon>
        <taxon>Cucujiformia</taxon>
        <taxon>Curculionidae</taxon>
        <taxon>Dryophthorinae</taxon>
        <taxon>Sitophilus</taxon>
    </lineage>
</organism>
<feature type="compositionally biased region" description="Basic and acidic residues" evidence="4">
    <location>
        <begin position="310"/>
        <end position="325"/>
    </location>
</feature>
<feature type="compositionally biased region" description="Basic and acidic residues" evidence="4">
    <location>
        <begin position="2609"/>
        <end position="2618"/>
    </location>
</feature>
<feature type="compositionally biased region" description="Low complexity" evidence="4">
    <location>
        <begin position="99"/>
        <end position="110"/>
    </location>
</feature>
<evidence type="ECO:0000313" key="6">
    <source>
        <dbReference type="Proteomes" id="UP000504635"/>
    </source>
</evidence>
<feature type="region of interest" description="Disordered" evidence="4">
    <location>
        <begin position="546"/>
        <end position="619"/>
    </location>
</feature>
<feature type="compositionally biased region" description="Polar residues" evidence="4">
    <location>
        <begin position="978"/>
        <end position="992"/>
    </location>
</feature>
<dbReference type="InterPro" id="IPR022189">
    <property type="entry name" value="SMTN"/>
</dbReference>
<feature type="region of interest" description="Disordered" evidence="4">
    <location>
        <begin position="1729"/>
        <end position="1762"/>
    </location>
</feature>
<feature type="compositionally biased region" description="Polar residues" evidence="4">
    <location>
        <begin position="2715"/>
        <end position="2732"/>
    </location>
</feature>
<feature type="region of interest" description="Disordered" evidence="4">
    <location>
        <begin position="2837"/>
        <end position="2878"/>
    </location>
</feature>
<dbReference type="SMART" id="SM00033">
    <property type="entry name" value="CH"/>
    <property type="match status" value="1"/>
</dbReference>
<feature type="compositionally biased region" description="Basic and acidic residues" evidence="4">
    <location>
        <begin position="406"/>
        <end position="421"/>
    </location>
</feature>
<feature type="compositionally biased region" description="Polar residues" evidence="4">
    <location>
        <begin position="2594"/>
        <end position="2608"/>
    </location>
</feature>
<feature type="region of interest" description="Disordered" evidence="4">
    <location>
        <begin position="1389"/>
        <end position="1483"/>
    </location>
</feature>
<sequence length="3328" mass="375480">MCPELQNLNIIILTQLPDDLRHTRPDTSNYNTVTKEKYRPRSPFSTGTTTSDFEYIKNDEDYSKINSMYINTVDKKSTETVRPSTLEINRKNKKVTERSPTSPLPDLSSTKKSPVKESPRSPTKQSTPSDRPKLVRTDTYEERVKEILGINNNQETRRSSLEKNSLKRSSLRKAQLGHIAVMMWLRKSPQKEPLGPYPERKSPTKSVPSVTEFPSGSEELQKRAHLEPYPERKSSTKSVPSVSEFPSHRLEDRQEKNLWNLTQKGNLLQSQYLVSVSSPSQVRRSPERDLWNLSQKENLLQSQYQVFIRRSPEREPLEPYPERKSPTKSVPSVSEFPSQVRKSPERAPLEPYPERKSPEKSVPSVSEFPSQIRRSPERETLEPYPEKRLPAKSVPSINEFPSQIRKSPEREPLEPYPERKSSTKSVPSVSEFPSQVKKSPEKVPLEPYPERRTPTTSAPTISEFPSQTKKSPQKEPKEKIPTVSKPSKIPSKTISKDKSSTDEEVHEDVEEKFFQTLETRKPVEEPVVERKIFSQLCRGDEIKTINKKEATQKLIESEILDNEKKQSRTRKEPESNTTSEDETDVIETTYNEEKKTQRKTTENVSRRTNENLKQEKLLNGDKKIVTKTTSDTTKYINKDFTKEKPTIKKTPTNKVTEKTVNGTTPTKKTHTTIPKSKSTPTQQPKTTTNKPKSKFPKSKPSDDASSDTIKSYLSQINEQLRRESITTTKTFASDEDVVDREFVVNLQRSKSSREPTPDRLCPRPLTSDEEEVSPVRYPDQISEPDDGSLRRKPKKLSDIPIFESEDTNDFTRITEVTDIKKKISEVDKVEETDESLLSIDKKINKFLSTADKTKKEPVNKAPQVNRISVEISDDLKSDECLLSVSDKVSKFISTAEQLTSQKIPGRTPSSKIYDGVNVNIQKKVEEFKSSVEESNKSKQPSQAPKRTRPDLSQVDDELKEDECLLSVSDKVTKFISTAEQLANSTKPVSLSKITIKPKTNDEETKPDRKSPTKDVHFERQQTYTRRSSSISPERLKSPSPSRSTPTRRQSDQYASISTTEVTDEIYRTKNRDVPRVGSPEDGKTILSTSGRLRSTESIKRAKALFENGGLEKTKPKQIDILKRPSVFDERTKKHESRTTSTSIKNREETIRKSSIQESENLRSSKLVETATRRSQSPLKSPERYKSPEKIERSSKLVETTIRRSQSPQKSPERPKSPEKIEIARFRASSPEKIPEIITTEPRSRETSPEGDTPHYMKPLDRSLRLKSPHRDSVNQVNRQSQTYDQADSRQTKFGVTLRRTDSQKNTKATDNVSSTLKQRSSSTVFEKTITEEEIEEIFDLEILEELLEKVVNYELRRKIRNQIRLIKKLITEGTFETFILNRKSIIRRGSSPTKSKSVSPDRTYSVDQRDSITRKSTTEKSEYHSFSSTKQRSSESSNVIKKSSSPVRERTSPQRQSPERRVSKTVAVTPTGKTTTTKTTEEIPGGVRVTTTTTTESKTFTTLKKTVPTTKKQVEDNQPEWVKQRNLKNVKETNASNASRKVSSSSTVTKKSSLRTSPAKDVKLTDIITSSYGVGPTDENGTPLFGLKALRAQNKNVKSKVQGTVVSSEYYSENGQEPVGQISVTKYSTDPKDLDEEGVIWSNGKVASVTTTQQFGYKDTPALKSLTDSKRTKEICDKNEKSTTKSTKLNRRSSVKTISEKFIENAVETLKNEKQATYPKAGLILRSSSFKNQGDSDSREGSPVNVRQSSTSRTGETFLTNTSKITGAEDVITRMKTEEYQEGDSEEDIAARGLLNKFIGSQVLLSGMEAHHAATAKTQTTVSTSPRESIRRSTKITSTITVSGKPRTTTRVFQRPVTEKELETVWDEQTLRLLLEQSTDYEERRLIRARLRQIMAEQEACTALVDQATKGEEPATPTTPTAGQIEGESQLLPLLKGLLDAPESDITPDSGTESGEDQRSNLINEVQAALEKLSVSLKSDQTDISAERRSSLLQLVSKLQAGLNGSDRRASTSGSSTGRFQKRKNKQTRHTVGVSKEELADARRLIEQISLNDLGPSASSSKVTLSKQNSESSVPTSSASSSYRSIHQAKVKNATARPFSSSNSTTSSVQTPTEHFEGFFAEEKDKDSSLIPQKTPENHSTIVQQSPQAKMERTISEDSNVSIKSACKAAQQAAASKIAALKQEEKEEESGSEYEEEEEVEEEEEEEEVDSSTVKSATPLENAPLKSNPIYSEPSQRPVENTYIKPSQKHEEKCSRFDTQKKIKMKRANTIDIPKPLNFYEDDDTDSENEDENNKRRDSCYALRGPVGVGNPHTKKIVPTFQPKTESDKKFIAFINKHNDNNSNKGSPWAKNSSVWGSKFGNIKNTFEKSSSNDAKSFWKSADDNITMSTPNQFGPKISRQSARNLQQMFEEKKKESQAAPPSWKKPNQSHVITGSLQVKTEPEKQYKVVPQLLPVNQFSHAPQSAFKPIKRVPQTSSNRTSLVFSPDNNELIKSEIKDQSGSVFLYSPKPLSSSVESSTVTSPVGSKPWAATTGGSRVLSLAASRFEQPAPVKEPPRPRRSSRESNKNAVINYQANANVIDRKPSYLNKAVENRSSTVRKLSDQYQDIDNKAAESHQRPQTYQIKTSVVESQYTPQVKPPSHSVPLSPPQNYSIRYDQPVNYSIRYDQPQNQTYSQQTTPPINYSIRYDQPQTQSYPQQNRPVNYTIRYDQPQTQTSTVHENYNKYSQGQTQPSPNQNYQPQNYSIVYDKPQPVIQSPKTPPYVPQNTPFQYEQPRQTQQNEVYRQAPIQTARPIRQSSIDSPKKQDDFTSTFVFKPAQKVPVQAIEPVVQPPRAERQISNESLHEHSAVSSRVMTGPVSQQAVTVKQKSPMSRDQHDMEAAFNLRNSLQKVSKQDSKENSISPNKSPARSPSNSFSYKPRQPEISRSPGLSQSFKYKSETQSRDVCSFRPSDCPKPTISPSSFKFKSSFEDTLKEAKSCGVVKPMQQQKPKPTPIFNNVSKSNEKLHINEKGQSVLTGQFHIPVINVKSPESPRAPTQAQVLSKSDSWHQICMGHQTTSEKPAPKPGPVKSKSSNTLAVPKLFEAGMSKEEMLHKRKTMEAFLSGNKSPPADGGAKTVRRSINRIRTSEKVSTQTKVSGSLSRSRTLPDITCPQQVSTRVTQQVRAPKPMSPFAKFRQLDKQNSLNKPTPPSTPGTPRGTGPLFKFTDPAVSQSASTIKERLLHWCRMKTKEYENIQLDNFSSSWADGLAFCALIHHFLPDAFDYSTLTPKDRRHNFELAFQVADEKADIAPLLDVEDMLETRRPDWKCVFTYVQSIYRRFKDEED</sequence>
<feature type="compositionally biased region" description="Polar residues" evidence="4">
    <location>
        <begin position="1020"/>
        <end position="1031"/>
    </location>
</feature>
<feature type="region of interest" description="Disordered" evidence="4">
    <location>
        <begin position="2465"/>
        <end position="2490"/>
    </location>
</feature>
<feature type="compositionally biased region" description="Polar residues" evidence="4">
    <location>
        <begin position="363"/>
        <end position="373"/>
    </location>
</feature>
<feature type="compositionally biased region" description="Low complexity" evidence="4">
    <location>
        <begin position="1464"/>
        <end position="1478"/>
    </location>
</feature>
<feature type="compositionally biased region" description="Basic and acidic residues" evidence="4">
    <location>
        <begin position="374"/>
        <end position="389"/>
    </location>
</feature>
<dbReference type="KEGG" id="soy:115874855"/>
<feature type="region of interest" description="Disordered" evidence="4">
    <location>
        <begin position="3130"/>
        <end position="3152"/>
    </location>
</feature>
<feature type="compositionally biased region" description="Basic and acidic residues" evidence="4">
    <location>
        <begin position="2248"/>
        <end position="2261"/>
    </location>
</feature>
<feature type="compositionally biased region" description="Basic and acidic residues" evidence="4">
    <location>
        <begin position="1407"/>
        <end position="1423"/>
    </location>
</feature>